<dbReference type="PANTHER" id="PTHR44936:SF9">
    <property type="entry name" value="SENSOR PROTEIN CREC"/>
    <property type="match status" value="1"/>
</dbReference>
<feature type="transmembrane region" description="Helical" evidence="13">
    <location>
        <begin position="37"/>
        <end position="61"/>
    </location>
</feature>
<gene>
    <name evidence="16" type="ORF">EXE63_08405</name>
</gene>
<keyword evidence="10 13" id="KW-1133">Transmembrane helix</keyword>
<evidence type="ECO:0000256" key="7">
    <source>
        <dbReference type="ARBA" id="ARBA00022741"/>
    </source>
</evidence>
<evidence type="ECO:0000256" key="2">
    <source>
        <dbReference type="ARBA" id="ARBA00004370"/>
    </source>
</evidence>
<sequence>MTAHAAPPDTSVRDEFDSAAAQAVKRPSRWALGNWPVGWKVFAIVLVPLALAATFGGLRIYSGFTDAADLRLAADRADMVPAVVEYMAALDTAVLAGSAGGDAQAALSEFDTARQALQRQLDETDVLPDVDSGVTAILQGGQDLVNKVGSNSIGLRDRVTTYAPILLTAEDAINGSVRVDDAQIRSETLGLSRAVGARGQMMMQQLLVNLGGEVPEPELRTSMNTVAGTEPSTLFGMSQILGVGSDEAKELQEQFIRRMAIMANPTAVLVNNPELSQSIAATNDIADAVISEATTSVTTTVGAQADAQRSTAIRDAVIVLAVILIALLIVALVARSLVRPLRRLRDSALKVAHTELVRELEQVRTGGDPGPIRPIPVHTTEEVGQVAHAVDELHEQAVLLAGEQARLQMQVSDMFETLSRRSRSLVDQQLTLIDQLERDEEDPQRLDSLFRLDHLAARMRRNGANLLVLAGTKVTREHAEPVPVSAVVNAAASEVEEYTRVVTDVVADCDISGTVAADLVHVLAELMDNALRYSPPEAQVRVSAVRTGNGALVIEVADSGLGMAEPDLRVANTRLQSGGEVTPYTARHMGLFVVGRLAGQHGLVVRLRSTVAGEAHSGTTAGVYVPEELLAGVLPTPVFTGFQPAPVAEVQQFVPVQPEPSYLEPVAESREQAPVSGLPQRNPGASGFRMEPAEAEAEHWPTEPTPVQTPPELPIRTPAPADTSAYFAARPQRQAEPAGSESSDDAIYQKMLSEWLVDPTDLGASTDLDWKSVWDHGWSAAASAEDAPVTEHTAEGLPVRRPGERLVPGAGDDVAPVPSEPADPGPRPDPAAVRASLSSHFGGVHAGRSHTRDTGGSHE</sequence>
<dbReference type="GO" id="GO:0016020">
    <property type="term" value="C:membrane"/>
    <property type="evidence" value="ECO:0007669"/>
    <property type="project" value="UniProtKB-SubCell"/>
</dbReference>
<dbReference type="SUPFAM" id="SSF55874">
    <property type="entry name" value="ATPase domain of HSP90 chaperone/DNA topoisomerase II/histidine kinase"/>
    <property type="match status" value="1"/>
</dbReference>
<keyword evidence="8" id="KW-0418">Kinase</keyword>
<dbReference type="InterPro" id="IPR036890">
    <property type="entry name" value="HATPase_C_sf"/>
</dbReference>
<dbReference type="InterPro" id="IPR050980">
    <property type="entry name" value="2C_sensor_his_kinase"/>
</dbReference>
<evidence type="ECO:0000256" key="6">
    <source>
        <dbReference type="ARBA" id="ARBA00022692"/>
    </source>
</evidence>
<dbReference type="Proteomes" id="UP000501849">
    <property type="component" value="Chromosome"/>
</dbReference>
<dbReference type="SMART" id="SM00387">
    <property type="entry name" value="HATPase_c"/>
    <property type="match status" value="1"/>
</dbReference>
<evidence type="ECO:0000256" key="3">
    <source>
        <dbReference type="ARBA" id="ARBA00012438"/>
    </source>
</evidence>
<proteinExistence type="predicted"/>
<dbReference type="InterPro" id="IPR003660">
    <property type="entry name" value="HAMP_dom"/>
</dbReference>
<feature type="transmembrane region" description="Helical" evidence="13">
    <location>
        <begin position="317"/>
        <end position="338"/>
    </location>
</feature>
<keyword evidence="13" id="KW-0472">Membrane</keyword>
<feature type="domain" description="HAMP" evidence="15">
    <location>
        <begin position="335"/>
        <end position="402"/>
    </location>
</feature>
<evidence type="ECO:0000259" key="14">
    <source>
        <dbReference type="PROSITE" id="PS50109"/>
    </source>
</evidence>
<feature type="region of interest" description="Disordered" evidence="12">
    <location>
        <begin position="782"/>
        <end position="859"/>
    </location>
</feature>
<evidence type="ECO:0000256" key="4">
    <source>
        <dbReference type="ARBA" id="ARBA00022553"/>
    </source>
</evidence>
<dbReference type="Gene3D" id="6.10.340.10">
    <property type="match status" value="1"/>
</dbReference>
<evidence type="ECO:0000256" key="9">
    <source>
        <dbReference type="ARBA" id="ARBA00022840"/>
    </source>
</evidence>
<dbReference type="InterPro" id="IPR003594">
    <property type="entry name" value="HATPase_dom"/>
</dbReference>
<evidence type="ECO:0000256" key="5">
    <source>
        <dbReference type="ARBA" id="ARBA00022679"/>
    </source>
</evidence>
<dbReference type="PROSITE" id="PS50109">
    <property type="entry name" value="HIS_KIN"/>
    <property type="match status" value="1"/>
</dbReference>
<dbReference type="AlphaFoldDB" id="A0A6H0SD15"/>
<dbReference type="InterPro" id="IPR005467">
    <property type="entry name" value="His_kinase_dom"/>
</dbReference>
<keyword evidence="7" id="KW-0547">Nucleotide-binding</keyword>
<comment type="catalytic activity">
    <reaction evidence="1">
        <text>ATP + protein L-histidine = ADP + protein N-phospho-L-histidine.</text>
        <dbReference type="EC" id="2.7.13.3"/>
    </reaction>
</comment>
<organism evidence="16 17">
    <name type="scientific">Mycolicibacterium frederiksbergense</name>
    <dbReference type="NCBI Taxonomy" id="117567"/>
    <lineage>
        <taxon>Bacteria</taxon>
        <taxon>Bacillati</taxon>
        <taxon>Actinomycetota</taxon>
        <taxon>Actinomycetes</taxon>
        <taxon>Mycobacteriales</taxon>
        <taxon>Mycobacteriaceae</taxon>
        <taxon>Mycolicibacterium</taxon>
    </lineage>
</organism>
<feature type="compositionally biased region" description="Pro residues" evidence="12">
    <location>
        <begin position="703"/>
        <end position="713"/>
    </location>
</feature>
<protein>
    <recommendedName>
        <fullName evidence="3">histidine kinase</fullName>
        <ecNumber evidence="3">2.7.13.3</ecNumber>
    </recommendedName>
</protein>
<evidence type="ECO:0000256" key="10">
    <source>
        <dbReference type="ARBA" id="ARBA00022989"/>
    </source>
</evidence>
<evidence type="ECO:0000259" key="15">
    <source>
        <dbReference type="PROSITE" id="PS50885"/>
    </source>
</evidence>
<dbReference type="GO" id="GO:0004673">
    <property type="term" value="F:protein histidine kinase activity"/>
    <property type="evidence" value="ECO:0007669"/>
    <property type="project" value="UniProtKB-EC"/>
</dbReference>
<evidence type="ECO:0000256" key="13">
    <source>
        <dbReference type="SAM" id="Phobius"/>
    </source>
</evidence>
<dbReference type="PANTHER" id="PTHR44936">
    <property type="entry name" value="SENSOR PROTEIN CREC"/>
    <property type="match status" value="1"/>
</dbReference>
<keyword evidence="4" id="KW-0597">Phosphoprotein</keyword>
<evidence type="ECO:0000256" key="11">
    <source>
        <dbReference type="ARBA" id="ARBA00023012"/>
    </source>
</evidence>
<dbReference type="EC" id="2.7.13.3" evidence="3"/>
<feature type="domain" description="Histidine kinase" evidence="14">
    <location>
        <begin position="519"/>
        <end position="629"/>
    </location>
</feature>
<evidence type="ECO:0000256" key="8">
    <source>
        <dbReference type="ARBA" id="ARBA00022777"/>
    </source>
</evidence>
<dbReference type="EMBL" id="CP038799">
    <property type="protein sequence ID" value="QIV85194.1"/>
    <property type="molecule type" value="Genomic_DNA"/>
</dbReference>
<feature type="compositionally biased region" description="Pro residues" evidence="12">
    <location>
        <begin position="818"/>
        <end position="829"/>
    </location>
</feature>
<keyword evidence="9" id="KW-0067">ATP-binding</keyword>
<dbReference type="Pfam" id="PF02518">
    <property type="entry name" value="HATPase_c"/>
    <property type="match status" value="1"/>
</dbReference>
<evidence type="ECO:0000313" key="16">
    <source>
        <dbReference type="EMBL" id="QIV85194.1"/>
    </source>
</evidence>
<feature type="compositionally biased region" description="Basic and acidic residues" evidence="12">
    <location>
        <begin position="850"/>
        <end position="859"/>
    </location>
</feature>
<comment type="subcellular location">
    <subcellularLocation>
        <location evidence="2">Membrane</location>
    </subcellularLocation>
</comment>
<name>A0A6H0SD15_9MYCO</name>
<evidence type="ECO:0000313" key="17">
    <source>
        <dbReference type="Proteomes" id="UP000501849"/>
    </source>
</evidence>
<dbReference type="PROSITE" id="PS50885">
    <property type="entry name" value="HAMP"/>
    <property type="match status" value="1"/>
</dbReference>
<dbReference type="KEGG" id="mfre:EXE63_08405"/>
<dbReference type="Gene3D" id="3.30.565.10">
    <property type="entry name" value="Histidine kinase-like ATPase, C-terminal domain"/>
    <property type="match status" value="1"/>
</dbReference>
<accession>A0A6H0SD15</accession>
<keyword evidence="17" id="KW-1185">Reference proteome</keyword>
<dbReference type="GO" id="GO:0005524">
    <property type="term" value="F:ATP binding"/>
    <property type="evidence" value="ECO:0007669"/>
    <property type="project" value="UniProtKB-KW"/>
</dbReference>
<evidence type="ECO:0000256" key="1">
    <source>
        <dbReference type="ARBA" id="ARBA00000085"/>
    </source>
</evidence>
<keyword evidence="11" id="KW-0902">Two-component regulatory system</keyword>
<reference evidence="16 17" key="1">
    <citation type="submission" date="2019-04" db="EMBL/GenBank/DDBJ databases">
        <title>Draft, Whole-Genome Sequence of the Anthracene-degrading Mycobacterium frederiksbergense LB501T, Isolated from a Polycyclic Aromatic Hydrocarbon (PAH)-Contaminated Soil.</title>
        <authorList>
            <person name="Augelletti F."/>
        </authorList>
    </citation>
    <scope>NUCLEOTIDE SEQUENCE [LARGE SCALE GENOMIC DNA]</scope>
    <source>
        <strain evidence="16 17">LB 501T</strain>
    </source>
</reference>
<dbReference type="SMART" id="SM00304">
    <property type="entry name" value="HAMP"/>
    <property type="match status" value="1"/>
</dbReference>
<evidence type="ECO:0000256" key="12">
    <source>
        <dbReference type="SAM" id="MobiDB-lite"/>
    </source>
</evidence>
<keyword evidence="5" id="KW-0808">Transferase</keyword>
<feature type="region of interest" description="Disordered" evidence="12">
    <location>
        <begin position="664"/>
        <end position="719"/>
    </location>
</feature>
<keyword evidence="6 13" id="KW-0812">Transmembrane</keyword>
<dbReference type="GO" id="GO:0000160">
    <property type="term" value="P:phosphorelay signal transduction system"/>
    <property type="evidence" value="ECO:0007669"/>
    <property type="project" value="UniProtKB-KW"/>
</dbReference>